<organism evidence="13 14">
    <name type="scientific">Heterodera schachtii</name>
    <name type="common">Sugarbeet cyst nematode worm</name>
    <name type="synonym">Tylenchus schachtii</name>
    <dbReference type="NCBI Taxonomy" id="97005"/>
    <lineage>
        <taxon>Eukaryota</taxon>
        <taxon>Metazoa</taxon>
        <taxon>Ecdysozoa</taxon>
        <taxon>Nematoda</taxon>
        <taxon>Chromadorea</taxon>
        <taxon>Rhabditida</taxon>
        <taxon>Tylenchina</taxon>
        <taxon>Tylenchomorpha</taxon>
        <taxon>Tylenchoidea</taxon>
        <taxon>Heteroderidae</taxon>
        <taxon>Heteroderinae</taxon>
        <taxon>Heterodera</taxon>
    </lineage>
</organism>
<comment type="subcellular location">
    <subcellularLocation>
        <location evidence="1">Nucleus</location>
    </subcellularLocation>
</comment>
<keyword evidence="6" id="KW-0547">Nucleotide-binding</keyword>
<feature type="compositionally biased region" description="Basic and acidic residues" evidence="10">
    <location>
        <begin position="1030"/>
        <end position="1081"/>
    </location>
</feature>
<dbReference type="PANTHER" id="PTHR10682:SF10">
    <property type="entry name" value="POLYNUCLEOTIDE ADENYLYLTRANSFERASE"/>
    <property type="match status" value="1"/>
</dbReference>
<dbReference type="SUPFAM" id="SSF81631">
    <property type="entry name" value="PAP/OAS1 substrate-binding domain"/>
    <property type="match status" value="1"/>
</dbReference>
<keyword evidence="7" id="KW-0067">ATP-binding</keyword>
<protein>
    <recommendedName>
        <fullName evidence="3">polynucleotide adenylyltransferase</fullName>
        <ecNumber evidence="3">2.7.7.19</ecNumber>
    </recommendedName>
</protein>
<dbReference type="InterPro" id="IPR007012">
    <property type="entry name" value="PolA_pol_cen_dom"/>
</dbReference>
<evidence type="ECO:0000256" key="6">
    <source>
        <dbReference type="ARBA" id="ARBA00022741"/>
    </source>
</evidence>
<dbReference type="Proteomes" id="UP001620645">
    <property type="component" value="Unassembled WGS sequence"/>
</dbReference>
<evidence type="ECO:0000259" key="12">
    <source>
        <dbReference type="Pfam" id="PF04928"/>
    </source>
</evidence>
<feature type="domain" description="Polymerase nucleotidyl transferase" evidence="11">
    <location>
        <begin position="1179"/>
        <end position="1213"/>
    </location>
</feature>
<proteinExistence type="inferred from homology"/>
<comment type="caution">
    <text evidence="13">The sequence shown here is derived from an EMBL/GenBank/DDBJ whole genome shotgun (WGS) entry which is preliminary data.</text>
</comment>
<feature type="domain" description="Poly(A) polymerase central" evidence="12">
    <location>
        <begin position="1370"/>
        <end position="1486"/>
    </location>
</feature>
<keyword evidence="8" id="KW-0539">Nucleus</keyword>
<evidence type="ECO:0000256" key="10">
    <source>
        <dbReference type="SAM" id="MobiDB-lite"/>
    </source>
</evidence>
<dbReference type="Pfam" id="PF01909">
    <property type="entry name" value="NTP_transf_2"/>
    <property type="match status" value="1"/>
</dbReference>
<dbReference type="GO" id="GO:1990817">
    <property type="term" value="F:poly(A) RNA polymerase activity"/>
    <property type="evidence" value="ECO:0007669"/>
    <property type="project" value="UniProtKB-EC"/>
</dbReference>
<comment type="catalytic activity">
    <reaction evidence="9">
        <text>RNA(n) + ATP = RNA(n)-3'-adenine ribonucleotide + diphosphate</text>
        <dbReference type="Rhea" id="RHEA:11332"/>
        <dbReference type="Rhea" id="RHEA-COMP:14527"/>
        <dbReference type="Rhea" id="RHEA-COMP:17347"/>
        <dbReference type="ChEBI" id="CHEBI:30616"/>
        <dbReference type="ChEBI" id="CHEBI:33019"/>
        <dbReference type="ChEBI" id="CHEBI:140395"/>
        <dbReference type="ChEBI" id="CHEBI:173115"/>
        <dbReference type="EC" id="2.7.7.19"/>
    </reaction>
</comment>
<evidence type="ECO:0000256" key="9">
    <source>
        <dbReference type="ARBA" id="ARBA00048830"/>
    </source>
</evidence>
<name>A0ABD2KN16_HETSC</name>
<evidence type="ECO:0000256" key="7">
    <source>
        <dbReference type="ARBA" id="ARBA00022840"/>
    </source>
</evidence>
<dbReference type="GO" id="GO:0005634">
    <property type="term" value="C:nucleus"/>
    <property type="evidence" value="ECO:0007669"/>
    <property type="project" value="UniProtKB-SubCell"/>
</dbReference>
<feature type="region of interest" description="Disordered" evidence="10">
    <location>
        <begin position="995"/>
        <end position="1088"/>
    </location>
</feature>
<evidence type="ECO:0000256" key="8">
    <source>
        <dbReference type="ARBA" id="ARBA00023242"/>
    </source>
</evidence>
<dbReference type="GO" id="GO:0005524">
    <property type="term" value="F:ATP binding"/>
    <property type="evidence" value="ECO:0007669"/>
    <property type="project" value="UniProtKB-KW"/>
</dbReference>
<accession>A0ABD2KN16</accession>
<dbReference type="InterPro" id="IPR043519">
    <property type="entry name" value="NT_sf"/>
</dbReference>
<evidence type="ECO:0000256" key="4">
    <source>
        <dbReference type="ARBA" id="ARBA00022664"/>
    </source>
</evidence>
<evidence type="ECO:0000259" key="11">
    <source>
        <dbReference type="Pfam" id="PF01909"/>
    </source>
</evidence>
<dbReference type="InterPro" id="IPR002934">
    <property type="entry name" value="Polymerase_NTP_transf_dom"/>
</dbReference>
<feature type="compositionally biased region" description="Basic and acidic residues" evidence="10">
    <location>
        <begin position="995"/>
        <end position="1018"/>
    </location>
</feature>
<sequence>MEHLRPIEMAFDIIDDQRLADTYAKILQQSATLAEQNEANLTKRMLFGQIIRIFSMANSLGKMKIKKRKDSEKMNKIMSEIEEFWREKMDEIRAEIGKGGNSVKKTYKIWHKLANLFNKIPISKSQQKIGIIYDEFGQTKTEFLWKAKDQMMEEHAKNVAKLAGNGQNELSRTLANSIGQMRGAKHRLKSFFTSKFKGTEILEKLMGENANFAAVFRSDLTSNEIKELQIKFYLKFLDSESETDEYLRAKLIVDNLAFYQWFKNRRQKLPKSGQSLLEQHLLQIELRLDSMAQIETSEGTELAHEAKMMALKMAKDKLFLEENPTEVKTFGKSMKSEANNVKKTLLMMEMHCKTIEELAEKEQKFMDGVKKIVLDSERLHKMIPRLSKTCQILKENAKGETNGRKKSNGKNETEKRAEAEKGEANGQRGGECVDSDEESDLISCYRHLMCADQPILKSDKTFLMVNSLYFHLKLVINELLLVTKKIKNDGRKNEKRRRKAIEIEVEVQKRQLLAKTENLEQKIAKICYLTIIWEESISNEFFVKKAKFGEHFWMSNSIKKKVSFSSPAESDENFDFSFCDESENALKLSQHLMNAQSFEVTQEIVLNHLLRKDREFANFVCFNRNEMPMLRKCAEFDDSDQMHRLYLALFTSDDSELAFRNETTLAIKLMDSIIAKGEETALTFGNYTEIAVARAEVMAMAAVHLHFLKEEDQFRIICRQFANLNFLSRKMVDPSVFWLLPIDCSAISREETFRLQRAVLKMSHWDFLHNHFEKSPTEDGILRTVRQKRGAFALVTKLIGGEKLLELWEDKGIRAKLMDTNSKYGEKAEDIQNQMDFIWLYLRITYESYESESDEIFEKIAENMEITRRKLIQMLSSERRNSSNGTLGESLKNWRDIIRRAYDAWNSAEWDESEGKGRKKRIDDEFVQKMHFEVIRDLCENIHKTDEMVQQKFAKIIKGLTESKECRQNLTSFLKKEQIKKIFEVIEIPFEEKDFESPEQKMEFSSDRSKEKGKETQKKGRKNRRNKNGQKTENENEEKWESEKESGEKWTKNEEEKESQKMPKEEKESQKVPIGEEKSESVPEEEAEELLNTKEQILFDRMMAKESGKELANCLSPSFAKVTQQLISEELDEQNSQKLEQFVEERAINGQKAEGKSRKKREKRIKVAINKVKGMVGEWSNHQAKLLISGSFLLGLNTTDSDIDLICVVPEKAIEKEHFFGEPNEICVERECEKGGGQKDTLAQSFYCQLCGNGKVGDLIKITKGQIAMIKFTFDGIDFDISLVEIPEMETLAQRITDTTLKHYVNKFDTENFEHRQMLRVLSSYLSNVHIVKLFDESQKKIFILNDDISDEKIRQNGRNYENLRFLTLALKLWAKANFIYSNKFGFLNGVILTIMASKIVLLYPNSSLRFLLLKFFLIYAARTDGMPIQLEQIEEKSKMSPFLTKNLMENEMKIYTTIFPEQNAARLITYVNAKIIRKAMIEALNKMINSDDWPTILATNSMDFVEKYKTFIAINCLGQNGVFVHNFCQFVEGRIRLQMAYDIGHRGATTNWHIYPALFQETCQITHKLEQIPAKFRSNYHQCKVWLIGSDQSLNGTDQRMINGQLRNFDWAIKRDFLKFNGKLSNKAGGDDIDGECQRMGVTLKSVFVEDLAQLLSSSN</sequence>
<dbReference type="GO" id="GO:0006397">
    <property type="term" value="P:mRNA processing"/>
    <property type="evidence" value="ECO:0007669"/>
    <property type="project" value="UniProtKB-KW"/>
</dbReference>
<evidence type="ECO:0000256" key="2">
    <source>
        <dbReference type="ARBA" id="ARBA00010912"/>
    </source>
</evidence>
<evidence type="ECO:0000256" key="1">
    <source>
        <dbReference type="ARBA" id="ARBA00004123"/>
    </source>
</evidence>
<dbReference type="Gene3D" id="1.10.1410.10">
    <property type="match status" value="1"/>
</dbReference>
<feature type="compositionally biased region" description="Basic residues" evidence="10">
    <location>
        <begin position="1019"/>
        <end position="1028"/>
    </location>
</feature>
<evidence type="ECO:0000256" key="5">
    <source>
        <dbReference type="ARBA" id="ARBA00022679"/>
    </source>
</evidence>
<dbReference type="EMBL" id="JBICCN010000007">
    <property type="protein sequence ID" value="KAL3104164.1"/>
    <property type="molecule type" value="Genomic_DNA"/>
</dbReference>
<comment type="similarity">
    <text evidence="2">Belongs to the poly(A) polymerase family.</text>
</comment>
<dbReference type="Gene3D" id="3.30.460.10">
    <property type="entry name" value="Beta Polymerase, domain 2"/>
    <property type="match status" value="1"/>
</dbReference>
<evidence type="ECO:0000256" key="3">
    <source>
        <dbReference type="ARBA" id="ARBA00012388"/>
    </source>
</evidence>
<reference evidence="13 14" key="1">
    <citation type="submission" date="2024-10" db="EMBL/GenBank/DDBJ databases">
        <authorList>
            <person name="Kim D."/>
        </authorList>
    </citation>
    <scope>NUCLEOTIDE SEQUENCE [LARGE SCALE GENOMIC DNA]</scope>
    <source>
        <strain evidence="13">Taebaek</strain>
    </source>
</reference>
<keyword evidence="4" id="KW-0507">mRNA processing</keyword>
<keyword evidence="14" id="KW-1185">Reference proteome</keyword>
<gene>
    <name evidence="13" type="ORF">niasHS_002191</name>
</gene>
<dbReference type="Pfam" id="PF04928">
    <property type="entry name" value="PAP_central"/>
    <property type="match status" value="1"/>
</dbReference>
<dbReference type="Gene3D" id="3.30.70.590">
    <property type="entry name" value="Poly(A) polymerase predicted RNA binding domain"/>
    <property type="match status" value="1"/>
</dbReference>
<feature type="region of interest" description="Disordered" evidence="10">
    <location>
        <begin position="394"/>
        <end position="434"/>
    </location>
</feature>
<dbReference type="SUPFAM" id="SSF81301">
    <property type="entry name" value="Nucleotidyltransferase"/>
    <property type="match status" value="1"/>
</dbReference>
<feature type="compositionally biased region" description="Basic and acidic residues" evidence="10">
    <location>
        <begin position="395"/>
        <end position="423"/>
    </location>
</feature>
<dbReference type="PANTHER" id="PTHR10682">
    <property type="entry name" value="POLY A POLYMERASE"/>
    <property type="match status" value="1"/>
</dbReference>
<evidence type="ECO:0000313" key="14">
    <source>
        <dbReference type="Proteomes" id="UP001620645"/>
    </source>
</evidence>
<keyword evidence="5" id="KW-0808">Transferase</keyword>
<dbReference type="EC" id="2.7.7.19" evidence="3"/>
<evidence type="ECO:0000313" key="13">
    <source>
        <dbReference type="EMBL" id="KAL3104164.1"/>
    </source>
</evidence>